<name>A0A8H9N8Z7_VIBPH</name>
<proteinExistence type="predicted"/>
<reference evidence="1" key="1">
    <citation type="submission" date="2022-05" db="EMBL/GenBank/DDBJ databases">
        <title>Megaplasmid of Vibrio parahaemolyticus.</title>
        <authorList>
            <person name="Strauch E."/>
            <person name="Borowiak M."/>
        </authorList>
    </citation>
    <scope>NUCLEOTIDE SEQUENCE</scope>
    <source>
        <strain evidence="1">16-VB00198</strain>
        <plasmid evidence="1">pVP-16-VB00198-1</plasmid>
    </source>
</reference>
<evidence type="ECO:0000313" key="1">
    <source>
        <dbReference type="EMBL" id="UYV29639.1"/>
    </source>
</evidence>
<keyword evidence="1" id="KW-0614">Plasmid</keyword>
<geneLocation type="plasmid" evidence="1 2">
    <name>pVP-16-VB00198-1</name>
</geneLocation>
<dbReference type="Proteomes" id="UP001163036">
    <property type="component" value="Plasmid pVP-16-VB00198-1"/>
</dbReference>
<protein>
    <submittedName>
        <fullName evidence="1">Uncharacterized protein</fullName>
    </submittedName>
</protein>
<organism evidence="1 2">
    <name type="scientific">Vibrio parahaemolyticus</name>
    <dbReference type="NCBI Taxonomy" id="670"/>
    <lineage>
        <taxon>Bacteria</taxon>
        <taxon>Pseudomonadati</taxon>
        <taxon>Pseudomonadota</taxon>
        <taxon>Gammaproteobacteria</taxon>
        <taxon>Vibrionales</taxon>
        <taxon>Vibrionaceae</taxon>
        <taxon>Vibrio</taxon>
    </lineage>
</organism>
<gene>
    <name evidence="1" type="ORF">M5598_27055</name>
</gene>
<dbReference type="RefSeq" id="WP_021486008.1">
    <property type="nucleotide sequence ID" value="NZ_CP062152.1"/>
</dbReference>
<sequence>MEAVASPYEIGKKAYRTGISIPAQDKSFMSWLAENTTGEVGTAIEPLKEWKKGFDEELELDLKLNFPENFDE</sequence>
<dbReference type="EMBL" id="CP097357">
    <property type="protein sequence ID" value="UYV29639.1"/>
    <property type="molecule type" value="Genomic_DNA"/>
</dbReference>
<evidence type="ECO:0000313" key="2">
    <source>
        <dbReference type="Proteomes" id="UP001163036"/>
    </source>
</evidence>
<dbReference type="AlphaFoldDB" id="A0A8H9N8Z7"/>
<accession>A0A8H9N8Z7</accession>